<reference evidence="1 2" key="1">
    <citation type="journal article" date="2020" name="Cell">
        <title>Large-Scale Comparative Analyses of Tick Genomes Elucidate Their Genetic Diversity and Vector Capacities.</title>
        <authorList>
            <consortium name="Tick Genome and Microbiome Consortium (TIGMIC)"/>
            <person name="Jia N."/>
            <person name="Wang J."/>
            <person name="Shi W."/>
            <person name="Du L."/>
            <person name="Sun Y."/>
            <person name="Zhan W."/>
            <person name="Jiang J.F."/>
            <person name="Wang Q."/>
            <person name="Zhang B."/>
            <person name="Ji P."/>
            <person name="Bell-Sakyi L."/>
            <person name="Cui X.M."/>
            <person name="Yuan T.T."/>
            <person name="Jiang B.G."/>
            <person name="Yang W.F."/>
            <person name="Lam T.T."/>
            <person name="Chang Q.C."/>
            <person name="Ding S.J."/>
            <person name="Wang X.J."/>
            <person name="Zhu J.G."/>
            <person name="Ruan X.D."/>
            <person name="Zhao L."/>
            <person name="Wei J.T."/>
            <person name="Ye R.Z."/>
            <person name="Que T.C."/>
            <person name="Du C.H."/>
            <person name="Zhou Y.H."/>
            <person name="Cheng J.X."/>
            <person name="Dai P.F."/>
            <person name="Guo W.B."/>
            <person name="Han X.H."/>
            <person name="Huang E.J."/>
            <person name="Li L.F."/>
            <person name="Wei W."/>
            <person name="Gao Y.C."/>
            <person name="Liu J.Z."/>
            <person name="Shao H.Z."/>
            <person name="Wang X."/>
            <person name="Wang C.C."/>
            <person name="Yang T.C."/>
            <person name="Huo Q.B."/>
            <person name="Li W."/>
            <person name="Chen H.Y."/>
            <person name="Chen S.E."/>
            <person name="Zhou L.G."/>
            <person name="Ni X.B."/>
            <person name="Tian J.H."/>
            <person name="Sheng Y."/>
            <person name="Liu T."/>
            <person name="Pan Y.S."/>
            <person name="Xia L.Y."/>
            <person name="Li J."/>
            <person name="Zhao F."/>
            <person name="Cao W.C."/>
        </authorList>
    </citation>
    <scope>NUCLEOTIDE SEQUENCE [LARGE SCALE GENOMIC DNA]</scope>
    <source>
        <strain evidence="1">HaeL-2018</strain>
    </source>
</reference>
<name>A0A9J6GWH2_HAELO</name>
<protein>
    <submittedName>
        <fullName evidence="1">Uncharacterized protein</fullName>
    </submittedName>
</protein>
<gene>
    <name evidence="1" type="ORF">HPB48_017362</name>
</gene>
<sequence length="162" mass="18778">MSRILRSEFRRQVRLYQDWLRVACFTQYPKWLWESKLRTFRRLAAQTTEVSWQGMLRQLPKKSDRGARAATLHLLGGAQLPQEVAEVIQKGPKYSLQPKIPAHEMLALNRRIAGKAEQEDDHERCLLEGVIPCCRRVRANFQAASRPWAWWLSTSGTTSCSL</sequence>
<comment type="caution">
    <text evidence="1">The sequence shown here is derived from an EMBL/GenBank/DDBJ whole genome shotgun (WGS) entry which is preliminary data.</text>
</comment>
<dbReference type="AlphaFoldDB" id="A0A9J6GWH2"/>
<dbReference type="EMBL" id="JABSTR010000010">
    <property type="protein sequence ID" value="KAH9379866.1"/>
    <property type="molecule type" value="Genomic_DNA"/>
</dbReference>
<accession>A0A9J6GWH2</accession>
<dbReference type="VEuPathDB" id="VectorBase:HLOH_046760"/>
<organism evidence="1 2">
    <name type="scientific">Haemaphysalis longicornis</name>
    <name type="common">Bush tick</name>
    <dbReference type="NCBI Taxonomy" id="44386"/>
    <lineage>
        <taxon>Eukaryota</taxon>
        <taxon>Metazoa</taxon>
        <taxon>Ecdysozoa</taxon>
        <taxon>Arthropoda</taxon>
        <taxon>Chelicerata</taxon>
        <taxon>Arachnida</taxon>
        <taxon>Acari</taxon>
        <taxon>Parasitiformes</taxon>
        <taxon>Ixodida</taxon>
        <taxon>Ixodoidea</taxon>
        <taxon>Ixodidae</taxon>
        <taxon>Haemaphysalinae</taxon>
        <taxon>Haemaphysalis</taxon>
    </lineage>
</organism>
<evidence type="ECO:0000313" key="2">
    <source>
        <dbReference type="Proteomes" id="UP000821853"/>
    </source>
</evidence>
<proteinExistence type="predicted"/>
<dbReference type="OMA" id="WLWESKL"/>
<keyword evidence="2" id="KW-1185">Reference proteome</keyword>
<dbReference type="OrthoDB" id="6511577at2759"/>
<dbReference type="Proteomes" id="UP000821853">
    <property type="component" value="Chromosome 8"/>
</dbReference>
<evidence type="ECO:0000313" key="1">
    <source>
        <dbReference type="EMBL" id="KAH9379866.1"/>
    </source>
</evidence>